<dbReference type="GO" id="GO:0032691">
    <property type="term" value="P:negative regulation of interleukin-1 beta production"/>
    <property type="evidence" value="ECO:0007669"/>
    <property type="project" value="UniProtKB-ARBA"/>
</dbReference>
<keyword evidence="3" id="KW-0812">Transmembrane</keyword>
<comment type="caution">
    <text evidence="5">The sequence shown here is derived from an EMBL/GenBank/DDBJ whole genome shotgun (WGS) entry which is preliminary data.</text>
</comment>
<evidence type="ECO:0000313" key="6">
    <source>
        <dbReference type="Proteomes" id="UP000271974"/>
    </source>
</evidence>
<dbReference type="PANTHER" id="PTHR10219">
    <property type="entry name" value="GLYCOLIPID TRANSFER PROTEIN-RELATED"/>
    <property type="match status" value="1"/>
</dbReference>
<evidence type="ECO:0000256" key="2">
    <source>
        <dbReference type="SAM" id="MobiDB-lite"/>
    </source>
</evidence>
<feature type="transmembrane region" description="Helical" evidence="3">
    <location>
        <begin position="26"/>
        <end position="44"/>
    </location>
</feature>
<comment type="similarity">
    <text evidence="1">Belongs to the GLTP family.</text>
</comment>
<dbReference type="EMBL" id="RQTK01001163">
    <property type="protein sequence ID" value="RUS71760.1"/>
    <property type="molecule type" value="Genomic_DNA"/>
</dbReference>
<evidence type="ECO:0000259" key="4">
    <source>
        <dbReference type="Pfam" id="PF08718"/>
    </source>
</evidence>
<dbReference type="Gene3D" id="1.10.3520.10">
    <property type="entry name" value="Glycolipid transfer protein"/>
    <property type="match status" value="1"/>
</dbReference>
<keyword evidence="3" id="KW-0472">Membrane</keyword>
<accession>A0A433SR75</accession>
<feature type="region of interest" description="Disordered" evidence="2">
    <location>
        <begin position="89"/>
        <end position="123"/>
    </location>
</feature>
<organism evidence="5 6">
    <name type="scientific">Elysia chlorotica</name>
    <name type="common">Eastern emerald elysia</name>
    <name type="synonym">Sea slug</name>
    <dbReference type="NCBI Taxonomy" id="188477"/>
    <lineage>
        <taxon>Eukaryota</taxon>
        <taxon>Metazoa</taxon>
        <taxon>Spiralia</taxon>
        <taxon>Lophotrochozoa</taxon>
        <taxon>Mollusca</taxon>
        <taxon>Gastropoda</taxon>
        <taxon>Heterobranchia</taxon>
        <taxon>Euthyneura</taxon>
        <taxon>Panpulmonata</taxon>
        <taxon>Sacoglossa</taxon>
        <taxon>Placobranchoidea</taxon>
        <taxon>Plakobranchidae</taxon>
        <taxon>Elysia</taxon>
    </lineage>
</organism>
<dbReference type="InterPro" id="IPR036497">
    <property type="entry name" value="GLTP_sf"/>
</dbReference>
<evidence type="ECO:0000256" key="3">
    <source>
        <dbReference type="SAM" id="Phobius"/>
    </source>
</evidence>
<name>A0A433SR75_ELYCH</name>
<keyword evidence="3" id="KW-1133">Transmembrane helix</keyword>
<dbReference type="GO" id="GO:1902387">
    <property type="term" value="F:ceramide 1-phosphate binding"/>
    <property type="evidence" value="ECO:0007669"/>
    <property type="project" value="TreeGrafter"/>
</dbReference>
<dbReference type="OrthoDB" id="116883at2759"/>
<feature type="domain" description="Glycolipid transfer protein" evidence="4">
    <location>
        <begin position="184"/>
        <end position="327"/>
    </location>
</feature>
<dbReference type="STRING" id="188477.A0A433SR75"/>
<evidence type="ECO:0000313" key="5">
    <source>
        <dbReference type="EMBL" id="RUS71760.1"/>
    </source>
</evidence>
<sequence length="365" mass="42197">MVTAGRLTTVAATLSPLCLTTRRMKFVFLALTVSLLLLVLGILTNRDSPTDVDHNSWRRSIDKHTPLEKLQVQKFRKSKLSLYRDRRRSTFAKRKHQDEDSPTSRSKFAKRKHQDGERQSVSYKNLLPTQTKVKMETPATPETDQQFTTGSSIGDGMAAHEHFDAEKVYNLFCSCRKEDDVLLLDCYVNAYEELCKLFRHFGTVFSFVTSDVEEKIGILRDYRKSENAEQYKTIQSMLAYEVASETVKKKKKDSGSRTLLRLHRALEFITEFLLKLRESDNHCKFSNVVTKAYDDTLAKHHPWLVKKAVHVAMYMLPSRPDLLKKMGLKDEEKDMSVVMDLVKELNLIYKTTQDLYAKDKLLDLP</sequence>
<dbReference type="AlphaFoldDB" id="A0A433SR75"/>
<dbReference type="SUPFAM" id="SSF110004">
    <property type="entry name" value="Glycolipid transfer protein, GLTP"/>
    <property type="match status" value="1"/>
</dbReference>
<evidence type="ECO:0000256" key="1">
    <source>
        <dbReference type="ARBA" id="ARBA00007148"/>
    </source>
</evidence>
<dbReference type="InterPro" id="IPR014830">
    <property type="entry name" value="Glycolipid_transfer_prot_dom"/>
</dbReference>
<dbReference type="GO" id="GO:1902388">
    <property type="term" value="F:ceramide 1-phosphate transfer activity"/>
    <property type="evidence" value="ECO:0007669"/>
    <property type="project" value="TreeGrafter"/>
</dbReference>
<dbReference type="Proteomes" id="UP000271974">
    <property type="component" value="Unassembled WGS sequence"/>
</dbReference>
<gene>
    <name evidence="5" type="ORF">EGW08_020474</name>
</gene>
<dbReference type="PANTHER" id="PTHR10219:SF43">
    <property type="entry name" value="GLYCOLIPID TRANSFER PROTEIN DOMAIN-CONTAINING PROTEIN"/>
    <property type="match status" value="1"/>
</dbReference>
<dbReference type="FunFam" id="1.10.3520.10:FF:000002">
    <property type="entry name" value="Ceramide-1-phosphate transfer protein"/>
    <property type="match status" value="1"/>
</dbReference>
<dbReference type="Pfam" id="PF08718">
    <property type="entry name" value="GLTP"/>
    <property type="match status" value="1"/>
</dbReference>
<proteinExistence type="inferred from homology"/>
<dbReference type="GO" id="GO:0005829">
    <property type="term" value="C:cytosol"/>
    <property type="evidence" value="ECO:0007669"/>
    <property type="project" value="TreeGrafter"/>
</dbReference>
<reference evidence="5 6" key="1">
    <citation type="submission" date="2019-01" db="EMBL/GenBank/DDBJ databases">
        <title>A draft genome assembly of the solar-powered sea slug Elysia chlorotica.</title>
        <authorList>
            <person name="Cai H."/>
            <person name="Li Q."/>
            <person name="Fang X."/>
            <person name="Li J."/>
            <person name="Curtis N.E."/>
            <person name="Altenburger A."/>
            <person name="Shibata T."/>
            <person name="Feng M."/>
            <person name="Maeda T."/>
            <person name="Schwartz J.A."/>
            <person name="Shigenobu S."/>
            <person name="Lundholm N."/>
            <person name="Nishiyama T."/>
            <person name="Yang H."/>
            <person name="Hasebe M."/>
            <person name="Li S."/>
            <person name="Pierce S.K."/>
            <person name="Wang J."/>
        </authorList>
    </citation>
    <scope>NUCLEOTIDE SEQUENCE [LARGE SCALE GENOMIC DNA]</scope>
    <source>
        <strain evidence="5">EC2010</strain>
        <tissue evidence="5">Whole organism of an adult</tissue>
    </source>
</reference>
<keyword evidence="6" id="KW-1185">Reference proteome</keyword>
<dbReference type="GO" id="GO:0016020">
    <property type="term" value="C:membrane"/>
    <property type="evidence" value="ECO:0007669"/>
    <property type="project" value="TreeGrafter"/>
</dbReference>
<protein>
    <recommendedName>
        <fullName evidence="4">Glycolipid transfer protein domain-containing protein</fullName>
    </recommendedName>
</protein>